<gene>
    <name evidence="1" type="ORF">EDC14_10611</name>
</gene>
<dbReference type="Proteomes" id="UP000295008">
    <property type="component" value="Unassembled WGS sequence"/>
</dbReference>
<organism evidence="1 2">
    <name type="scientific">Hydrogenispora ethanolica</name>
    <dbReference type="NCBI Taxonomy" id="1082276"/>
    <lineage>
        <taxon>Bacteria</taxon>
        <taxon>Bacillati</taxon>
        <taxon>Bacillota</taxon>
        <taxon>Hydrogenispora</taxon>
    </lineage>
</organism>
<dbReference type="SUPFAM" id="SSF53098">
    <property type="entry name" value="Ribonuclease H-like"/>
    <property type="match status" value="1"/>
</dbReference>
<keyword evidence="2" id="KW-1185">Reference proteome</keyword>
<evidence type="ECO:0008006" key="3">
    <source>
        <dbReference type="Google" id="ProtNLM"/>
    </source>
</evidence>
<proteinExistence type="predicted"/>
<reference evidence="1 2" key="1">
    <citation type="submission" date="2019-03" db="EMBL/GenBank/DDBJ databases">
        <title>Genomic Encyclopedia of Type Strains, Phase IV (KMG-IV): sequencing the most valuable type-strain genomes for metagenomic binning, comparative biology and taxonomic classification.</title>
        <authorList>
            <person name="Goeker M."/>
        </authorList>
    </citation>
    <scope>NUCLEOTIDE SEQUENCE [LARGE SCALE GENOMIC DNA]</scope>
    <source>
        <strain evidence="1 2">LX-B</strain>
    </source>
</reference>
<accession>A0A4R1QQL3</accession>
<evidence type="ECO:0000313" key="2">
    <source>
        <dbReference type="Proteomes" id="UP000295008"/>
    </source>
</evidence>
<protein>
    <recommendedName>
        <fullName evidence="3">DDE family transposase</fullName>
    </recommendedName>
</protein>
<dbReference type="EMBL" id="SLUN01000061">
    <property type="protein sequence ID" value="TCL54655.1"/>
    <property type="molecule type" value="Genomic_DNA"/>
</dbReference>
<name>A0A4R1QQL3_HYDET</name>
<evidence type="ECO:0000313" key="1">
    <source>
        <dbReference type="EMBL" id="TCL54655.1"/>
    </source>
</evidence>
<dbReference type="InterPro" id="IPR012337">
    <property type="entry name" value="RNaseH-like_sf"/>
</dbReference>
<dbReference type="AlphaFoldDB" id="A0A4R1QQL3"/>
<comment type="caution">
    <text evidence="1">The sequence shown here is derived from an EMBL/GenBank/DDBJ whole genome shotgun (WGS) entry which is preliminary data.</text>
</comment>
<sequence length="73" mass="8889">MLLDFRSLNKAKVWIAMDRWFLCKDLFVWLISQGFDWVTKAKRNTILFRKTYDPALHRETYAKVNPKQLLREI</sequence>